<dbReference type="Proteomes" id="UP000193920">
    <property type="component" value="Unassembled WGS sequence"/>
</dbReference>
<keyword evidence="2" id="KW-1185">Reference proteome</keyword>
<dbReference type="EMBL" id="MCOG01000106">
    <property type="protein sequence ID" value="ORY46718.1"/>
    <property type="molecule type" value="Genomic_DNA"/>
</dbReference>
<name>A0A1Y2CI40_9FUNG</name>
<gene>
    <name evidence="1" type="ORF">LY90DRAFT_509159</name>
</gene>
<accession>A0A1Y2CI40</accession>
<evidence type="ECO:0000313" key="1">
    <source>
        <dbReference type="EMBL" id="ORY46718.1"/>
    </source>
</evidence>
<proteinExistence type="predicted"/>
<comment type="caution">
    <text evidence="1">The sequence shown here is derived from an EMBL/GenBank/DDBJ whole genome shotgun (WGS) entry which is preliminary data.</text>
</comment>
<evidence type="ECO:0000313" key="2">
    <source>
        <dbReference type="Proteomes" id="UP000193920"/>
    </source>
</evidence>
<organism evidence="1 2">
    <name type="scientific">Neocallimastix californiae</name>
    <dbReference type="NCBI Taxonomy" id="1754190"/>
    <lineage>
        <taxon>Eukaryota</taxon>
        <taxon>Fungi</taxon>
        <taxon>Fungi incertae sedis</taxon>
        <taxon>Chytridiomycota</taxon>
        <taxon>Chytridiomycota incertae sedis</taxon>
        <taxon>Neocallimastigomycetes</taxon>
        <taxon>Neocallimastigales</taxon>
        <taxon>Neocallimastigaceae</taxon>
        <taxon>Neocallimastix</taxon>
    </lineage>
</organism>
<sequence>MYLYTIDYSFNNIDDANVNSIDDDDSADKTIVSNGVKSEDIKYLRKNKMKKNPLAFINDDKINNNISDINGQNIDADVLKSMLYICKHVPSCGDRYFKGDSFNQHQFAIIKNRR</sequence>
<dbReference type="AlphaFoldDB" id="A0A1Y2CI40"/>
<protein>
    <submittedName>
        <fullName evidence="1">Uncharacterized protein</fullName>
    </submittedName>
</protein>
<reference evidence="1 2" key="1">
    <citation type="submission" date="2016-08" db="EMBL/GenBank/DDBJ databases">
        <title>A Parts List for Fungal Cellulosomes Revealed by Comparative Genomics.</title>
        <authorList>
            <consortium name="DOE Joint Genome Institute"/>
            <person name="Haitjema C.H."/>
            <person name="Gilmore S.P."/>
            <person name="Henske J.K."/>
            <person name="Solomon K.V."/>
            <person name="De Groot R."/>
            <person name="Kuo A."/>
            <person name="Mondo S.J."/>
            <person name="Salamov A.A."/>
            <person name="Labutti K."/>
            <person name="Zhao Z."/>
            <person name="Chiniquy J."/>
            <person name="Barry K."/>
            <person name="Brewer H.M."/>
            <person name="Purvine S.O."/>
            <person name="Wright A.T."/>
            <person name="Boxma B."/>
            <person name="Van Alen T."/>
            <person name="Hackstein J.H."/>
            <person name="Baker S.E."/>
            <person name="Grigoriev I.V."/>
            <person name="O'Malley M.A."/>
        </authorList>
    </citation>
    <scope>NUCLEOTIDE SEQUENCE [LARGE SCALE GENOMIC DNA]</scope>
    <source>
        <strain evidence="1 2">G1</strain>
    </source>
</reference>